<keyword evidence="3" id="KW-0808">Transferase</keyword>
<dbReference type="Gene3D" id="6.10.340.10">
    <property type="match status" value="1"/>
</dbReference>
<accession>A0ABV1DNF1</accession>
<organism evidence="7 8">
    <name type="scientific">Blautia caccae</name>
    <dbReference type="NCBI Taxonomy" id="3133175"/>
    <lineage>
        <taxon>Bacteria</taxon>
        <taxon>Bacillati</taxon>
        <taxon>Bacillota</taxon>
        <taxon>Clostridia</taxon>
        <taxon>Lachnospirales</taxon>
        <taxon>Lachnospiraceae</taxon>
        <taxon>Blautia</taxon>
    </lineage>
</organism>
<dbReference type="InterPro" id="IPR010559">
    <property type="entry name" value="Sig_transdc_His_kin_internal"/>
</dbReference>
<evidence type="ECO:0000256" key="3">
    <source>
        <dbReference type="ARBA" id="ARBA00022679"/>
    </source>
</evidence>
<dbReference type="EMBL" id="JBBMFP010000010">
    <property type="protein sequence ID" value="MEQ2431914.1"/>
    <property type="molecule type" value="Genomic_DNA"/>
</dbReference>
<evidence type="ECO:0000256" key="1">
    <source>
        <dbReference type="ARBA" id="ARBA00004370"/>
    </source>
</evidence>
<keyword evidence="4 7" id="KW-0418">Kinase</keyword>
<dbReference type="InterPro" id="IPR003594">
    <property type="entry name" value="HATPase_dom"/>
</dbReference>
<keyword evidence="5" id="KW-0812">Transmembrane</keyword>
<dbReference type="Proteomes" id="UP001457898">
    <property type="component" value="Unassembled WGS sequence"/>
</dbReference>
<dbReference type="Pfam" id="PF02518">
    <property type="entry name" value="HATPase_c"/>
    <property type="match status" value="1"/>
</dbReference>
<keyword evidence="2" id="KW-0597">Phosphoprotein</keyword>
<dbReference type="InterPro" id="IPR003660">
    <property type="entry name" value="HAMP_dom"/>
</dbReference>
<evidence type="ECO:0000313" key="8">
    <source>
        <dbReference type="Proteomes" id="UP001457898"/>
    </source>
</evidence>
<feature type="domain" description="HAMP" evidence="6">
    <location>
        <begin position="314"/>
        <end position="366"/>
    </location>
</feature>
<gene>
    <name evidence="7" type="ORF">WMO65_12930</name>
</gene>
<dbReference type="SMART" id="SM00304">
    <property type="entry name" value="HAMP"/>
    <property type="match status" value="1"/>
</dbReference>
<proteinExistence type="predicted"/>
<feature type="transmembrane region" description="Helical" evidence="5">
    <location>
        <begin position="293"/>
        <end position="312"/>
    </location>
</feature>
<dbReference type="Pfam" id="PF06580">
    <property type="entry name" value="His_kinase"/>
    <property type="match status" value="1"/>
</dbReference>
<reference evidence="7 8" key="1">
    <citation type="submission" date="2024-03" db="EMBL/GenBank/DDBJ databases">
        <title>Human intestinal bacterial collection.</title>
        <authorList>
            <person name="Pauvert C."/>
            <person name="Hitch T.C.A."/>
            <person name="Clavel T."/>
        </authorList>
    </citation>
    <scope>NUCLEOTIDE SEQUENCE [LARGE SCALE GENOMIC DNA]</scope>
    <source>
        <strain evidence="7 8">CLA-SR-H028</strain>
    </source>
</reference>
<dbReference type="PANTHER" id="PTHR34220">
    <property type="entry name" value="SENSOR HISTIDINE KINASE YPDA"/>
    <property type="match status" value="1"/>
</dbReference>
<dbReference type="SUPFAM" id="SSF55874">
    <property type="entry name" value="ATPase domain of HSP90 chaperone/DNA topoisomerase II/histidine kinase"/>
    <property type="match status" value="1"/>
</dbReference>
<dbReference type="InterPro" id="IPR050640">
    <property type="entry name" value="Bact_2-comp_sensor_kinase"/>
</dbReference>
<dbReference type="SMART" id="SM00387">
    <property type="entry name" value="HATPase_c"/>
    <property type="match status" value="1"/>
</dbReference>
<evidence type="ECO:0000256" key="2">
    <source>
        <dbReference type="ARBA" id="ARBA00022553"/>
    </source>
</evidence>
<dbReference type="Gene3D" id="3.30.565.10">
    <property type="entry name" value="Histidine kinase-like ATPase, C-terminal domain"/>
    <property type="match status" value="1"/>
</dbReference>
<keyword evidence="8" id="KW-1185">Reference proteome</keyword>
<evidence type="ECO:0000256" key="5">
    <source>
        <dbReference type="SAM" id="Phobius"/>
    </source>
</evidence>
<evidence type="ECO:0000256" key="4">
    <source>
        <dbReference type="ARBA" id="ARBA00022777"/>
    </source>
</evidence>
<keyword evidence="5" id="KW-1133">Transmembrane helix</keyword>
<dbReference type="GO" id="GO:0016301">
    <property type="term" value="F:kinase activity"/>
    <property type="evidence" value="ECO:0007669"/>
    <property type="project" value="UniProtKB-KW"/>
</dbReference>
<comment type="caution">
    <text evidence="7">The sequence shown here is derived from an EMBL/GenBank/DDBJ whole genome shotgun (WGS) entry which is preliminary data.</text>
</comment>
<dbReference type="InterPro" id="IPR036890">
    <property type="entry name" value="HATPase_C_sf"/>
</dbReference>
<evidence type="ECO:0000313" key="7">
    <source>
        <dbReference type="EMBL" id="MEQ2431914.1"/>
    </source>
</evidence>
<evidence type="ECO:0000259" key="6">
    <source>
        <dbReference type="PROSITE" id="PS50885"/>
    </source>
</evidence>
<dbReference type="PANTHER" id="PTHR34220:SF7">
    <property type="entry name" value="SENSOR HISTIDINE KINASE YPDA"/>
    <property type="match status" value="1"/>
</dbReference>
<feature type="transmembrane region" description="Helical" evidence="5">
    <location>
        <begin position="20"/>
        <end position="40"/>
    </location>
</feature>
<sequence length="599" mass="68950">MTRKKILDVFTKIRVQKQLYIIFFIAIFIPVITIGNYLVYNTRALLLEHYEDQSHSDNLRVKSLLLDLTANLHNKAESLASDNELVRLLVSSYSSPGESAQAMEAYDGFRTLLSEDVSIQHLSVYTFNTTLGEGKYIHQITDDIQKEDWFERASKTMTPFWTEEMVADDFGNESLMLCLHSRIFLPQINSYAILNLTVSSNHIKNRIENSTLNTVLWLEGDEIFYCSDRRAIDTNLEAYAKGPTGYYLGKIRLQDYSVIGCVSSMSTAYSDDIFHAASLNYDGYPYINKITRIYLAILLLILFITSTFIYIFSRYFSRRVITLRESMHKASQGSYHITDTFHGEDEISEAFADLNVMVQDILRKEASVYEAQIKAQELTNQQQRMEFKMLASQINPHFLYNTLETIRMRSLKAGNTDVATAVKLLGKSMRYVLENTATSFSTLAKELDYIQTYLAIQKLRFHDRVNYSLRTPPDMNLSEYQILPLLLQPIVENAILHGLEEVEQNGKIIIHIHIKEKKLYIEIFDNGCGMTPGELEQMNRNIYQHPKESTKSIGLFNIYQRIVLCYGPGYGLKAKSRKQRGTLITMVLPAQKFGREKEE</sequence>
<protein>
    <submittedName>
        <fullName evidence="7">Histidine kinase</fullName>
    </submittedName>
</protein>
<comment type="subcellular location">
    <subcellularLocation>
        <location evidence="1">Membrane</location>
    </subcellularLocation>
</comment>
<dbReference type="RefSeq" id="WP_148392826.1">
    <property type="nucleotide sequence ID" value="NZ_JBBMFP010000010.1"/>
</dbReference>
<name>A0ABV1DNF1_9FIRM</name>
<dbReference type="PROSITE" id="PS50885">
    <property type="entry name" value="HAMP"/>
    <property type="match status" value="1"/>
</dbReference>
<keyword evidence="5" id="KW-0472">Membrane</keyword>